<feature type="signal peptide" evidence="1">
    <location>
        <begin position="1"/>
        <end position="22"/>
    </location>
</feature>
<dbReference type="AlphaFoldDB" id="A0A388LLX6"/>
<feature type="chain" id="PRO_5017444549" evidence="1">
    <location>
        <begin position="23"/>
        <end position="177"/>
    </location>
</feature>
<organism evidence="2 3">
    <name type="scientific">Chara braunii</name>
    <name type="common">Braun's stonewort</name>
    <dbReference type="NCBI Taxonomy" id="69332"/>
    <lineage>
        <taxon>Eukaryota</taxon>
        <taxon>Viridiplantae</taxon>
        <taxon>Streptophyta</taxon>
        <taxon>Charophyceae</taxon>
        <taxon>Charales</taxon>
        <taxon>Characeae</taxon>
        <taxon>Chara</taxon>
    </lineage>
</organism>
<keyword evidence="1" id="KW-0732">Signal</keyword>
<comment type="caution">
    <text evidence="2">The sequence shown here is derived from an EMBL/GenBank/DDBJ whole genome shotgun (WGS) entry which is preliminary data.</text>
</comment>
<dbReference type="Gramene" id="GBG83336">
    <property type="protein sequence ID" value="GBG83336"/>
    <property type="gene ID" value="CBR_g37049"/>
</dbReference>
<evidence type="ECO:0000313" key="3">
    <source>
        <dbReference type="Proteomes" id="UP000265515"/>
    </source>
</evidence>
<reference evidence="2 3" key="1">
    <citation type="journal article" date="2018" name="Cell">
        <title>The Chara Genome: Secondary Complexity and Implications for Plant Terrestrialization.</title>
        <authorList>
            <person name="Nishiyama T."/>
            <person name="Sakayama H."/>
            <person name="Vries J.D."/>
            <person name="Buschmann H."/>
            <person name="Saint-Marcoux D."/>
            <person name="Ullrich K.K."/>
            <person name="Haas F.B."/>
            <person name="Vanderstraeten L."/>
            <person name="Becker D."/>
            <person name="Lang D."/>
            <person name="Vosolsobe S."/>
            <person name="Rombauts S."/>
            <person name="Wilhelmsson P.K.I."/>
            <person name="Janitza P."/>
            <person name="Kern R."/>
            <person name="Heyl A."/>
            <person name="Rumpler F."/>
            <person name="Villalobos L.I.A.C."/>
            <person name="Clay J.M."/>
            <person name="Skokan R."/>
            <person name="Toyoda A."/>
            <person name="Suzuki Y."/>
            <person name="Kagoshima H."/>
            <person name="Schijlen E."/>
            <person name="Tajeshwar N."/>
            <person name="Catarino B."/>
            <person name="Hetherington A.J."/>
            <person name="Saltykova A."/>
            <person name="Bonnot C."/>
            <person name="Breuninger H."/>
            <person name="Symeonidi A."/>
            <person name="Radhakrishnan G.V."/>
            <person name="Van Nieuwerburgh F."/>
            <person name="Deforce D."/>
            <person name="Chang C."/>
            <person name="Karol K.G."/>
            <person name="Hedrich R."/>
            <person name="Ulvskov P."/>
            <person name="Glockner G."/>
            <person name="Delwiche C.F."/>
            <person name="Petrasek J."/>
            <person name="Van de Peer Y."/>
            <person name="Friml J."/>
            <person name="Beilby M."/>
            <person name="Dolan L."/>
            <person name="Kohara Y."/>
            <person name="Sugano S."/>
            <person name="Fujiyama A."/>
            <person name="Delaux P.-M."/>
            <person name="Quint M."/>
            <person name="TheiBen G."/>
            <person name="Hagemann M."/>
            <person name="Harholt J."/>
            <person name="Dunand C."/>
            <person name="Zachgo S."/>
            <person name="Langdale J."/>
            <person name="Maumus F."/>
            <person name="Straeten D.V.D."/>
            <person name="Gould S.B."/>
            <person name="Rensing S.A."/>
        </authorList>
    </citation>
    <scope>NUCLEOTIDE SEQUENCE [LARGE SCALE GENOMIC DNA]</scope>
    <source>
        <strain evidence="2 3">S276</strain>
    </source>
</reference>
<dbReference type="EMBL" id="BFEA01000436">
    <property type="protein sequence ID" value="GBG83336.1"/>
    <property type="molecule type" value="Genomic_DNA"/>
</dbReference>
<sequence length="177" mass="19196">MARPSTSVLLAIGLVCIALCAAIPSVHGLRRLTSGCGGCPSSCDTALKGCDFYFYGHQNNVPKIKLVRKGDNTIYVQCGHILHRDGYDTRPVKVVNSANCAILQGQTWNTNACQHRLYGNGRHLASREFNVGNPNDFLNACIKVQISAAQYEDGGNFNNGHKNPRACIVVKTDKTFG</sequence>
<gene>
    <name evidence="2" type="ORF">CBR_g37049</name>
</gene>
<protein>
    <submittedName>
        <fullName evidence="2">Uncharacterized protein</fullName>
    </submittedName>
</protein>
<proteinExistence type="predicted"/>
<name>A0A388LLX6_CHABU</name>
<evidence type="ECO:0000256" key="1">
    <source>
        <dbReference type="SAM" id="SignalP"/>
    </source>
</evidence>
<evidence type="ECO:0000313" key="2">
    <source>
        <dbReference type="EMBL" id="GBG83336.1"/>
    </source>
</evidence>
<accession>A0A388LLX6</accession>
<dbReference type="Proteomes" id="UP000265515">
    <property type="component" value="Unassembled WGS sequence"/>
</dbReference>
<keyword evidence="3" id="KW-1185">Reference proteome</keyword>